<proteinExistence type="inferred from homology"/>
<comment type="caution">
    <text evidence="4">The sequence shown here is derived from an EMBL/GenBank/DDBJ whole genome shotgun (WGS) entry which is preliminary data.</text>
</comment>
<dbReference type="InterPro" id="IPR036514">
    <property type="entry name" value="SGNH_hydro_sf"/>
</dbReference>
<keyword evidence="5" id="KW-1185">Reference proteome</keyword>
<dbReference type="CDD" id="cd01837">
    <property type="entry name" value="SGNH_plant_lipase_like"/>
    <property type="match status" value="1"/>
</dbReference>
<name>A0AA88CZK5_FICCA</name>
<dbReference type="Gene3D" id="3.40.50.1110">
    <property type="entry name" value="SGNH hydrolase"/>
    <property type="match status" value="1"/>
</dbReference>
<accession>A0AA88CZK5</accession>
<evidence type="ECO:0000256" key="1">
    <source>
        <dbReference type="ARBA" id="ARBA00008668"/>
    </source>
</evidence>
<gene>
    <name evidence="4" type="ORF">TIFTF001_006290</name>
</gene>
<feature type="chain" id="PRO_5041722283" description="GDSL esterase/lipase 1-like" evidence="3">
    <location>
        <begin position="19"/>
        <end position="357"/>
    </location>
</feature>
<dbReference type="Proteomes" id="UP001187192">
    <property type="component" value="Unassembled WGS sequence"/>
</dbReference>
<keyword evidence="2 3" id="KW-0732">Signal</keyword>
<dbReference type="GO" id="GO:0016298">
    <property type="term" value="F:lipase activity"/>
    <property type="evidence" value="ECO:0007669"/>
    <property type="project" value="TreeGrafter"/>
</dbReference>
<comment type="similarity">
    <text evidence="1">Belongs to the 'GDSL' lipolytic enzyme family.</text>
</comment>
<evidence type="ECO:0000256" key="2">
    <source>
        <dbReference type="ARBA" id="ARBA00022729"/>
    </source>
</evidence>
<dbReference type="PANTHER" id="PTHR45966">
    <property type="entry name" value="GDSL-LIKE LIPASE/ACYLHYDROLASE"/>
    <property type="match status" value="1"/>
</dbReference>
<dbReference type="InterPro" id="IPR044552">
    <property type="entry name" value="GLIP1-5/GLL25"/>
</dbReference>
<dbReference type="PANTHER" id="PTHR45966:SF34">
    <property type="entry name" value="GDSL-LIKE LIPASE_ACYLHYDROLASE"/>
    <property type="match status" value="1"/>
</dbReference>
<organism evidence="4 5">
    <name type="scientific">Ficus carica</name>
    <name type="common">Common fig</name>
    <dbReference type="NCBI Taxonomy" id="3494"/>
    <lineage>
        <taxon>Eukaryota</taxon>
        <taxon>Viridiplantae</taxon>
        <taxon>Streptophyta</taxon>
        <taxon>Embryophyta</taxon>
        <taxon>Tracheophyta</taxon>
        <taxon>Spermatophyta</taxon>
        <taxon>Magnoliopsida</taxon>
        <taxon>eudicotyledons</taxon>
        <taxon>Gunneridae</taxon>
        <taxon>Pentapetalae</taxon>
        <taxon>rosids</taxon>
        <taxon>fabids</taxon>
        <taxon>Rosales</taxon>
        <taxon>Moraceae</taxon>
        <taxon>Ficeae</taxon>
        <taxon>Ficus</taxon>
    </lineage>
</organism>
<protein>
    <recommendedName>
        <fullName evidence="6">GDSL esterase/lipase 1-like</fullName>
    </recommendedName>
</protein>
<dbReference type="Pfam" id="PF00657">
    <property type="entry name" value="Lipase_GDSL"/>
    <property type="match status" value="1"/>
</dbReference>
<sequence>MAKSAGFVLIFFFISTISLVIPIDCHDHLTSFFIFGDSLFDSGNNNYFNTTARANFYPYGETFFKHPTGRFSDGRLIPDFIAEYAKLPYILPYLQPGNNEFRHGVNFASAGAGALLETNRGYVKDLKTQLGYFKNVSRVLRQKLGDKNARALLSRAVYSFSIGSNDYSSLFPTNSTALPSAQQLMGLVIGNITEVIQEIYEIGGRKFVFQTLGNLDCTPFARALEETKPGACFDKMAPYIELHNKEISELLKKLQIELKGFKYSLVDVYSLFEEIRDQPSKFGFKEAKVACCGSGPYRGISSCGWAEYELCDNVRDYVFFDSGHPTEKASQYVAKRAWSGKPSASGSYNLKALFGPN</sequence>
<dbReference type="AlphaFoldDB" id="A0AA88CZK5"/>
<evidence type="ECO:0000313" key="4">
    <source>
        <dbReference type="EMBL" id="GMN36776.1"/>
    </source>
</evidence>
<dbReference type="SUPFAM" id="SSF52266">
    <property type="entry name" value="SGNH hydrolase"/>
    <property type="match status" value="1"/>
</dbReference>
<dbReference type="InterPro" id="IPR035669">
    <property type="entry name" value="SGNH_plant_lipase-like"/>
</dbReference>
<dbReference type="EMBL" id="BTGU01000006">
    <property type="protein sequence ID" value="GMN36776.1"/>
    <property type="molecule type" value="Genomic_DNA"/>
</dbReference>
<evidence type="ECO:0000313" key="5">
    <source>
        <dbReference type="Proteomes" id="UP001187192"/>
    </source>
</evidence>
<evidence type="ECO:0000256" key="3">
    <source>
        <dbReference type="SAM" id="SignalP"/>
    </source>
</evidence>
<dbReference type="InterPro" id="IPR001087">
    <property type="entry name" value="GDSL"/>
</dbReference>
<feature type="signal peptide" evidence="3">
    <location>
        <begin position="1"/>
        <end position="18"/>
    </location>
</feature>
<reference evidence="4" key="1">
    <citation type="submission" date="2023-07" db="EMBL/GenBank/DDBJ databases">
        <title>draft genome sequence of fig (Ficus carica).</title>
        <authorList>
            <person name="Takahashi T."/>
            <person name="Nishimura K."/>
        </authorList>
    </citation>
    <scope>NUCLEOTIDE SEQUENCE</scope>
</reference>
<evidence type="ECO:0008006" key="6">
    <source>
        <dbReference type="Google" id="ProtNLM"/>
    </source>
</evidence>